<dbReference type="SUPFAM" id="SSF55920">
    <property type="entry name" value="Creatinase/aminopeptidase"/>
    <property type="match status" value="1"/>
</dbReference>
<dbReference type="EMBL" id="BARU01007581">
    <property type="protein sequence ID" value="GAH46329.1"/>
    <property type="molecule type" value="Genomic_DNA"/>
</dbReference>
<dbReference type="InterPro" id="IPR000587">
    <property type="entry name" value="Creatinase_N"/>
</dbReference>
<comment type="caution">
    <text evidence="2">The sequence shown here is derived from an EMBL/GenBank/DDBJ whole genome shotgun (WGS) entry which is preliminary data.</text>
</comment>
<name>X1GXH3_9ZZZZ</name>
<dbReference type="SUPFAM" id="SSF53092">
    <property type="entry name" value="Creatinase/prolidase N-terminal domain"/>
    <property type="match status" value="1"/>
</dbReference>
<feature type="domain" description="Creatinase N-terminal" evidence="1">
    <location>
        <begin position="12"/>
        <end position="157"/>
    </location>
</feature>
<sequence length="215" mass="24522">MSVFDISEYKERITKTKERMDREGIEVLLTIHPANMNYLSGYDGKSFYVPQGLILKVDEEEPIWFGRGQDSNGARLTTWLKEENISAYSDDYVQSSVKHPMNFVADILKEKGWANKTIGLEMGQDYFTARCFMELKKDLPNTVFKDATLLVNMVRLIKSEKEINYIKRAARILERVMQVAIESIDVGIRQCDAAANICHAQTSGTTEYGGDYPLL</sequence>
<dbReference type="Gene3D" id="3.40.350.10">
    <property type="entry name" value="Creatinase/prolidase N-terminal domain"/>
    <property type="match status" value="1"/>
</dbReference>
<dbReference type="Gene3D" id="3.90.230.10">
    <property type="entry name" value="Creatinase/methionine aminopeptidase superfamily"/>
    <property type="match status" value="1"/>
</dbReference>
<dbReference type="AlphaFoldDB" id="X1GXH3"/>
<evidence type="ECO:0000313" key="2">
    <source>
        <dbReference type="EMBL" id="GAH46329.1"/>
    </source>
</evidence>
<dbReference type="InterPro" id="IPR029149">
    <property type="entry name" value="Creatin/AminoP/Spt16_N"/>
</dbReference>
<dbReference type="PANTHER" id="PTHR46112">
    <property type="entry name" value="AMINOPEPTIDASE"/>
    <property type="match status" value="1"/>
</dbReference>
<reference evidence="2" key="1">
    <citation type="journal article" date="2014" name="Front. Microbiol.">
        <title>High frequency of phylogenetically diverse reductive dehalogenase-homologous genes in deep subseafloor sedimentary metagenomes.</title>
        <authorList>
            <person name="Kawai M."/>
            <person name="Futagami T."/>
            <person name="Toyoda A."/>
            <person name="Takaki Y."/>
            <person name="Nishi S."/>
            <person name="Hori S."/>
            <person name="Arai W."/>
            <person name="Tsubouchi T."/>
            <person name="Morono Y."/>
            <person name="Uchiyama I."/>
            <person name="Ito T."/>
            <person name="Fujiyama A."/>
            <person name="Inagaki F."/>
            <person name="Takami H."/>
        </authorList>
    </citation>
    <scope>NUCLEOTIDE SEQUENCE</scope>
    <source>
        <strain evidence="2">Expedition CK06-06</strain>
    </source>
</reference>
<accession>X1GXH3</accession>
<proteinExistence type="predicted"/>
<gene>
    <name evidence="2" type="ORF">S03H2_14932</name>
</gene>
<organism evidence="2">
    <name type="scientific">marine sediment metagenome</name>
    <dbReference type="NCBI Taxonomy" id="412755"/>
    <lineage>
        <taxon>unclassified sequences</taxon>
        <taxon>metagenomes</taxon>
        <taxon>ecological metagenomes</taxon>
    </lineage>
</organism>
<protein>
    <recommendedName>
        <fullName evidence="1">Creatinase N-terminal domain-containing protein</fullName>
    </recommendedName>
</protein>
<dbReference type="PANTHER" id="PTHR46112:SF2">
    <property type="entry name" value="XAA-PRO AMINOPEPTIDASE P-RELATED"/>
    <property type="match status" value="1"/>
</dbReference>
<dbReference type="InterPro" id="IPR050659">
    <property type="entry name" value="Peptidase_M24B"/>
</dbReference>
<evidence type="ECO:0000259" key="1">
    <source>
        <dbReference type="Pfam" id="PF01321"/>
    </source>
</evidence>
<dbReference type="Pfam" id="PF01321">
    <property type="entry name" value="Creatinase_N"/>
    <property type="match status" value="1"/>
</dbReference>
<dbReference type="InterPro" id="IPR036005">
    <property type="entry name" value="Creatinase/aminopeptidase-like"/>
</dbReference>